<dbReference type="Proteomes" id="UP001295444">
    <property type="component" value="Chromosome 03"/>
</dbReference>
<dbReference type="PANTHER" id="PTHR12035:SF125">
    <property type="entry name" value="SIALIC ACID-BINDING IG-LIKE LECTIN 5"/>
    <property type="match status" value="1"/>
</dbReference>
<dbReference type="AlphaFoldDB" id="A0AAD1RL78"/>
<dbReference type="PANTHER" id="PTHR12035">
    <property type="entry name" value="SIALIC ACID BINDING IMMUNOGLOBULIN-LIKE LECTIN"/>
    <property type="match status" value="1"/>
</dbReference>
<name>A0AAD1RL78_PELCU</name>
<feature type="chain" id="PRO_5041906403" evidence="8">
    <location>
        <begin position="25"/>
        <end position="405"/>
    </location>
</feature>
<dbReference type="InterPro" id="IPR051036">
    <property type="entry name" value="SIGLEC"/>
</dbReference>
<dbReference type="GO" id="GO:0007155">
    <property type="term" value="P:cell adhesion"/>
    <property type="evidence" value="ECO:0007669"/>
    <property type="project" value="UniProtKB-KW"/>
</dbReference>
<keyword evidence="3" id="KW-0430">Lectin</keyword>
<dbReference type="Gene3D" id="2.60.40.10">
    <property type="entry name" value="Immunoglobulins"/>
    <property type="match status" value="3"/>
</dbReference>
<accession>A0AAD1RL78</accession>
<reference evidence="10" key="1">
    <citation type="submission" date="2022-03" db="EMBL/GenBank/DDBJ databases">
        <authorList>
            <person name="Alioto T."/>
            <person name="Alioto T."/>
            <person name="Gomez Garrido J."/>
        </authorList>
    </citation>
    <scope>NUCLEOTIDE SEQUENCE</scope>
</reference>
<dbReference type="InterPro" id="IPR013783">
    <property type="entry name" value="Ig-like_fold"/>
</dbReference>
<dbReference type="SUPFAM" id="SSF48726">
    <property type="entry name" value="Immunoglobulin"/>
    <property type="match status" value="3"/>
</dbReference>
<dbReference type="SMART" id="SM00409">
    <property type="entry name" value="IG"/>
    <property type="match status" value="3"/>
</dbReference>
<dbReference type="InterPro" id="IPR007110">
    <property type="entry name" value="Ig-like_dom"/>
</dbReference>
<dbReference type="EMBL" id="OW240914">
    <property type="protein sequence ID" value="CAH2272604.1"/>
    <property type="molecule type" value="Genomic_DNA"/>
</dbReference>
<sequence length="405" mass="46101">MDWINRGSGLRFILVLLLFQGIQCTSDHFCIHQLQTLIVTEGGSVTIPCSYTHPDSGSEDVEFRIHWGESNDITCNNVREVYKPNVAFIDDKYKGRISIERNCKENRTELITIDGLKKTDGPVICCQVIVSRKDSKPYTLNDAHGTHLLFSGKNEVWVDQIDVIPALPGETIIIPCYVHQNAANNISVQQVTWKRGNSCSSSDYEDINTFSMIERFSVANFPVDISLSLENLHVNDSSHYCCKVRFIDVELRSPGTELVIKDYNSLPWFNVIQLQNSITQIGASVIIKCTFTNSRERDLLYSRVYWKVGSLWGPYAYHPSDEMVDPRYRGRTELNGKTDLNILDIQKEDATSYYCFVVLTFCDDYLKYKSVTDHGQGTRLTVKGFSDIIAFQVQTNKPLDFSPTH</sequence>
<dbReference type="GO" id="GO:0030246">
    <property type="term" value="F:carbohydrate binding"/>
    <property type="evidence" value="ECO:0007669"/>
    <property type="project" value="UniProtKB-KW"/>
</dbReference>
<dbReference type="GO" id="GO:0033691">
    <property type="term" value="F:sialic acid binding"/>
    <property type="evidence" value="ECO:0007669"/>
    <property type="project" value="TreeGrafter"/>
</dbReference>
<evidence type="ECO:0000256" key="5">
    <source>
        <dbReference type="ARBA" id="ARBA00022989"/>
    </source>
</evidence>
<comment type="subcellular location">
    <subcellularLocation>
        <location evidence="1">Membrane</location>
        <topology evidence="1">Single-pass membrane protein</topology>
    </subcellularLocation>
</comment>
<evidence type="ECO:0000256" key="4">
    <source>
        <dbReference type="ARBA" id="ARBA00022889"/>
    </source>
</evidence>
<comment type="similarity">
    <text evidence="7">Belongs to the immunoglobulin superfamily. SIGLEC (sialic acid binding Ig-like lectin) family.</text>
</comment>
<dbReference type="CDD" id="cd00099">
    <property type="entry name" value="IgV"/>
    <property type="match status" value="1"/>
</dbReference>
<evidence type="ECO:0000313" key="10">
    <source>
        <dbReference type="EMBL" id="CAH2272604.1"/>
    </source>
</evidence>
<feature type="domain" description="Ig-like" evidence="9">
    <location>
        <begin position="169"/>
        <end position="252"/>
    </location>
</feature>
<evidence type="ECO:0000256" key="6">
    <source>
        <dbReference type="ARBA" id="ARBA00023136"/>
    </source>
</evidence>
<evidence type="ECO:0000256" key="2">
    <source>
        <dbReference type="ARBA" id="ARBA00022692"/>
    </source>
</evidence>
<keyword evidence="11" id="KW-1185">Reference proteome</keyword>
<proteinExistence type="inferred from homology"/>
<organism evidence="10 11">
    <name type="scientific">Pelobates cultripes</name>
    <name type="common">Western spadefoot toad</name>
    <dbReference type="NCBI Taxonomy" id="61616"/>
    <lineage>
        <taxon>Eukaryota</taxon>
        <taxon>Metazoa</taxon>
        <taxon>Chordata</taxon>
        <taxon>Craniata</taxon>
        <taxon>Vertebrata</taxon>
        <taxon>Euteleostomi</taxon>
        <taxon>Amphibia</taxon>
        <taxon>Batrachia</taxon>
        <taxon>Anura</taxon>
        <taxon>Pelobatoidea</taxon>
        <taxon>Pelobatidae</taxon>
        <taxon>Pelobates</taxon>
    </lineage>
</organism>
<protein>
    <submittedName>
        <fullName evidence="10">Sialic acid-binding Ig-like lectin 14</fullName>
    </submittedName>
</protein>
<gene>
    <name evidence="10" type="ORF">PECUL_23A000955</name>
</gene>
<evidence type="ECO:0000256" key="3">
    <source>
        <dbReference type="ARBA" id="ARBA00022734"/>
    </source>
</evidence>
<dbReference type="InterPro" id="IPR003599">
    <property type="entry name" value="Ig_sub"/>
</dbReference>
<evidence type="ECO:0000256" key="1">
    <source>
        <dbReference type="ARBA" id="ARBA00004167"/>
    </source>
</evidence>
<evidence type="ECO:0000256" key="8">
    <source>
        <dbReference type="SAM" id="SignalP"/>
    </source>
</evidence>
<keyword evidence="4" id="KW-0130">Cell adhesion</keyword>
<evidence type="ECO:0000256" key="7">
    <source>
        <dbReference type="ARBA" id="ARBA00038361"/>
    </source>
</evidence>
<keyword evidence="5" id="KW-1133">Transmembrane helix</keyword>
<feature type="signal peptide" evidence="8">
    <location>
        <begin position="1"/>
        <end position="24"/>
    </location>
</feature>
<evidence type="ECO:0000313" key="11">
    <source>
        <dbReference type="Proteomes" id="UP001295444"/>
    </source>
</evidence>
<evidence type="ECO:0000259" key="9">
    <source>
        <dbReference type="PROSITE" id="PS50835"/>
    </source>
</evidence>
<keyword evidence="2" id="KW-0812">Transmembrane</keyword>
<keyword evidence="8" id="KW-0732">Signal</keyword>
<dbReference type="GO" id="GO:0005886">
    <property type="term" value="C:plasma membrane"/>
    <property type="evidence" value="ECO:0007669"/>
    <property type="project" value="TreeGrafter"/>
</dbReference>
<dbReference type="PROSITE" id="PS50835">
    <property type="entry name" value="IG_LIKE"/>
    <property type="match status" value="2"/>
</dbReference>
<dbReference type="InterPro" id="IPR036179">
    <property type="entry name" value="Ig-like_dom_sf"/>
</dbReference>
<keyword evidence="6" id="KW-0472">Membrane</keyword>
<feature type="domain" description="Ig-like" evidence="9">
    <location>
        <begin position="267"/>
        <end position="357"/>
    </location>
</feature>